<reference evidence="3" key="1">
    <citation type="submission" date="2021-02" db="EMBL/GenBank/DDBJ databases">
        <authorList>
            <person name="Nowell W R."/>
        </authorList>
    </citation>
    <scope>NUCLEOTIDE SEQUENCE</scope>
</reference>
<dbReference type="PANTHER" id="PTHR22762">
    <property type="entry name" value="ALPHA-GLUCOSIDASE"/>
    <property type="match status" value="1"/>
</dbReference>
<protein>
    <submittedName>
        <fullName evidence="3">Uncharacterized protein</fullName>
    </submittedName>
</protein>
<dbReference type="PANTHER" id="PTHR22762:SF89">
    <property type="entry name" value="ALPHA-XYLOSIDASE"/>
    <property type="match status" value="1"/>
</dbReference>
<dbReference type="InterPro" id="IPR013780">
    <property type="entry name" value="Glyco_hydro_b"/>
</dbReference>
<dbReference type="Pfam" id="PF21365">
    <property type="entry name" value="Glyco_hydro_31_3rd"/>
    <property type="match status" value="1"/>
</dbReference>
<evidence type="ECO:0000313" key="4">
    <source>
        <dbReference type="Proteomes" id="UP000663836"/>
    </source>
</evidence>
<feature type="domain" description="DUF5110" evidence="1">
    <location>
        <begin position="104"/>
        <end position="177"/>
    </location>
</feature>
<dbReference type="InterPro" id="IPR048395">
    <property type="entry name" value="Glyco_hydro_31_C"/>
</dbReference>
<dbReference type="SUPFAM" id="SSF51011">
    <property type="entry name" value="Glycosyl hydrolase domain"/>
    <property type="match status" value="1"/>
</dbReference>
<gene>
    <name evidence="3" type="ORF">JBS370_LOCUS34010</name>
</gene>
<accession>A0A819Y1Z3</accession>
<name>A0A819Y1Z3_9BILA</name>
<comment type="caution">
    <text evidence="3">The sequence shown here is derived from an EMBL/GenBank/DDBJ whole genome shotgun (WGS) entry which is preliminary data.</text>
</comment>
<dbReference type="Gene3D" id="2.60.40.1180">
    <property type="entry name" value="Golgi alpha-mannosidase II"/>
    <property type="match status" value="2"/>
</dbReference>
<dbReference type="Proteomes" id="UP000663836">
    <property type="component" value="Unassembled WGS sequence"/>
</dbReference>
<proteinExistence type="predicted"/>
<organism evidence="3 4">
    <name type="scientific">Rotaria sordida</name>
    <dbReference type="NCBI Taxonomy" id="392033"/>
    <lineage>
        <taxon>Eukaryota</taxon>
        <taxon>Metazoa</taxon>
        <taxon>Spiralia</taxon>
        <taxon>Gnathifera</taxon>
        <taxon>Rotifera</taxon>
        <taxon>Eurotatoria</taxon>
        <taxon>Bdelloidea</taxon>
        <taxon>Philodinida</taxon>
        <taxon>Philodinidae</taxon>
        <taxon>Rotaria</taxon>
    </lineage>
</organism>
<dbReference type="GO" id="GO:0090599">
    <property type="term" value="F:alpha-glucosidase activity"/>
    <property type="evidence" value="ECO:0007669"/>
    <property type="project" value="TreeGrafter"/>
</dbReference>
<dbReference type="InterPro" id="IPR033403">
    <property type="entry name" value="DUF5110"/>
</dbReference>
<dbReference type="AlphaFoldDB" id="A0A819Y1Z3"/>
<evidence type="ECO:0000259" key="2">
    <source>
        <dbReference type="Pfam" id="PF21365"/>
    </source>
</evidence>
<dbReference type="Pfam" id="PF17137">
    <property type="entry name" value="DUF5110"/>
    <property type="match status" value="1"/>
</dbReference>
<sequence length="363" mass="41057">PEHNEAYSYSNQYYFGQNTFVSPITQPVNITTGLVHNWPIWFPSDYQWVNFFTSDLSSTSTMKSFTIDEMPVYAQVGSIIPLLPEPKSNRERIGRAQQIPQSLLLYTLIGGSSKGSGYVYDDDGSTIAYQDSSHLASAITRFYYTVSVNTLQFTIFPASGSFSTFPTSRTYEIQLRGIFPATNVLINNVNIYSEPFNELINSQNSITNSYTYDGSTLSIIIYIRQAVSTLESVEIEVELSESITNLLLVRTPISFISLLNRCQSAKARLDYEWGIRTVYVDDYPLLLDAAATGLRITHRPSTAKRELKAFYNKRIPGACNELATKIDNIDPNIRNILLAQLQCNLFTKKKLNEIWNLKKSSRN</sequence>
<evidence type="ECO:0000313" key="3">
    <source>
        <dbReference type="EMBL" id="CAF4151458.1"/>
    </source>
</evidence>
<dbReference type="EMBL" id="CAJOBD010010366">
    <property type="protein sequence ID" value="CAF4151458.1"/>
    <property type="molecule type" value="Genomic_DNA"/>
</dbReference>
<evidence type="ECO:0000259" key="1">
    <source>
        <dbReference type="Pfam" id="PF17137"/>
    </source>
</evidence>
<dbReference type="GO" id="GO:0006491">
    <property type="term" value="P:N-glycan processing"/>
    <property type="evidence" value="ECO:0007669"/>
    <property type="project" value="TreeGrafter"/>
</dbReference>
<feature type="domain" description="Glycosyl hydrolase family 31 C-terminal" evidence="2">
    <location>
        <begin position="1"/>
        <end position="80"/>
    </location>
</feature>
<feature type="non-terminal residue" evidence="3">
    <location>
        <position position="1"/>
    </location>
</feature>